<sequence>MMEFTPTSRVIDASCAITNTKFPHLIRGSPKEFLIDHGPFTVPLWIHNEDVREDQKEQLGKMMHEYRQRTTEAKARFQCESDVMATHPFEWKVREEGDLLPVQVIIDHSKSAHNCNPVIRDCPAYFKIRNSLSMEGNEYIIGPGEEAWVPARAMWLNNRQLVQEWLRQHCIGSRYAEYHW</sequence>
<gene>
    <name evidence="1" type="primary">RvY_04291-1</name>
    <name evidence="1" type="synonym">RvY_04291.1</name>
    <name evidence="1" type="ORF">RvY_04291</name>
</gene>
<comment type="caution">
    <text evidence="1">The sequence shown here is derived from an EMBL/GenBank/DDBJ whole genome shotgun (WGS) entry which is preliminary data.</text>
</comment>
<dbReference type="AlphaFoldDB" id="A0A1D1V162"/>
<dbReference type="EMBL" id="BDGG01000002">
    <property type="protein sequence ID" value="GAU92178.1"/>
    <property type="molecule type" value="Genomic_DNA"/>
</dbReference>
<reference evidence="1 2" key="1">
    <citation type="journal article" date="2016" name="Nat. Commun.">
        <title>Extremotolerant tardigrade genome and improved radiotolerance of human cultured cells by tardigrade-unique protein.</title>
        <authorList>
            <person name="Hashimoto T."/>
            <person name="Horikawa D.D."/>
            <person name="Saito Y."/>
            <person name="Kuwahara H."/>
            <person name="Kozuka-Hata H."/>
            <person name="Shin-I T."/>
            <person name="Minakuchi Y."/>
            <person name="Ohishi K."/>
            <person name="Motoyama A."/>
            <person name="Aizu T."/>
            <person name="Enomoto A."/>
            <person name="Kondo K."/>
            <person name="Tanaka S."/>
            <person name="Hara Y."/>
            <person name="Koshikawa S."/>
            <person name="Sagara H."/>
            <person name="Miura T."/>
            <person name="Yokobori S."/>
            <person name="Miyagawa K."/>
            <person name="Suzuki Y."/>
            <person name="Kubo T."/>
            <person name="Oyama M."/>
            <person name="Kohara Y."/>
            <person name="Fujiyama A."/>
            <person name="Arakawa K."/>
            <person name="Katayama T."/>
            <person name="Toyoda A."/>
            <person name="Kunieda T."/>
        </authorList>
    </citation>
    <scope>NUCLEOTIDE SEQUENCE [LARGE SCALE GENOMIC DNA]</scope>
    <source>
        <strain evidence="1 2">YOKOZUNA-1</strain>
    </source>
</reference>
<evidence type="ECO:0000313" key="2">
    <source>
        <dbReference type="Proteomes" id="UP000186922"/>
    </source>
</evidence>
<protein>
    <submittedName>
        <fullName evidence="1">Uncharacterized protein</fullName>
    </submittedName>
</protein>
<organism evidence="1 2">
    <name type="scientific">Ramazzottius varieornatus</name>
    <name type="common">Water bear</name>
    <name type="synonym">Tardigrade</name>
    <dbReference type="NCBI Taxonomy" id="947166"/>
    <lineage>
        <taxon>Eukaryota</taxon>
        <taxon>Metazoa</taxon>
        <taxon>Ecdysozoa</taxon>
        <taxon>Tardigrada</taxon>
        <taxon>Eutardigrada</taxon>
        <taxon>Parachela</taxon>
        <taxon>Hypsibioidea</taxon>
        <taxon>Ramazzottiidae</taxon>
        <taxon>Ramazzottius</taxon>
    </lineage>
</organism>
<dbReference type="Proteomes" id="UP000186922">
    <property type="component" value="Unassembled WGS sequence"/>
</dbReference>
<evidence type="ECO:0000313" key="1">
    <source>
        <dbReference type="EMBL" id="GAU92178.1"/>
    </source>
</evidence>
<proteinExistence type="predicted"/>
<accession>A0A1D1V162</accession>
<keyword evidence="2" id="KW-1185">Reference proteome</keyword>
<name>A0A1D1V162_RAMVA</name>